<organism evidence="6 7">
    <name type="scientific">Cellulomonas fulva</name>
    <dbReference type="NCBI Taxonomy" id="2835530"/>
    <lineage>
        <taxon>Bacteria</taxon>
        <taxon>Bacillati</taxon>
        <taxon>Actinomycetota</taxon>
        <taxon>Actinomycetes</taxon>
        <taxon>Micrococcales</taxon>
        <taxon>Cellulomonadaceae</taxon>
        <taxon>Cellulomonas</taxon>
    </lineage>
</organism>
<evidence type="ECO:0000256" key="3">
    <source>
        <dbReference type="ARBA" id="ARBA00023163"/>
    </source>
</evidence>
<evidence type="ECO:0000313" key="7">
    <source>
        <dbReference type="Proteomes" id="UP000722125"/>
    </source>
</evidence>
<feature type="domain" description="HTH lacI-type" evidence="5">
    <location>
        <begin position="3"/>
        <end position="57"/>
    </location>
</feature>
<dbReference type="CDD" id="cd06267">
    <property type="entry name" value="PBP1_LacI_sugar_binding-like"/>
    <property type="match status" value="1"/>
</dbReference>
<dbReference type="CDD" id="cd01392">
    <property type="entry name" value="HTH_LacI"/>
    <property type="match status" value="1"/>
</dbReference>
<dbReference type="SUPFAM" id="SSF53822">
    <property type="entry name" value="Periplasmic binding protein-like I"/>
    <property type="match status" value="1"/>
</dbReference>
<keyword evidence="1" id="KW-0805">Transcription regulation</keyword>
<feature type="compositionally biased region" description="Low complexity" evidence="4">
    <location>
        <begin position="318"/>
        <end position="328"/>
    </location>
</feature>
<dbReference type="RefSeq" id="WP_214348414.1">
    <property type="nucleotide sequence ID" value="NZ_JAHBOH010000001.1"/>
</dbReference>
<dbReference type="InterPro" id="IPR010982">
    <property type="entry name" value="Lambda_DNA-bd_dom_sf"/>
</dbReference>
<evidence type="ECO:0000259" key="5">
    <source>
        <dbReference type="PROSITE" id="PS50932"/>
    </source>
</evidence>
<keyword evidence="7" id="KW-1185">Reference proteome</keyword>
<evidence type="ECO:0000256" key="2">
    <source>
        <dbReference type="ARBA" id="ARBA00023125"/>
    </source>
</evidence>
<comment type="caution">
    <text evidence="6">The sequence shown here is derived from an EMBL/GenBank/DDBJ whole genome shotgun (WGS) entry which is preliminary data.</text>
</comment>
<dbReference type="PANTHER" id="PTHR30146:SF138">
    <property type="entry name" value="TRANSCRIPTIONAL REGULATORY PROTEIN"/>
    <property type="match status" value="1"/>
</dbReference>
<evidence type="ECO:0000313" key="6">
    <source>
        <dbReference type="EMBL" id="MBT0993986.1"/>
    </source>
</evidence>
<dbReference type="Gene3D" id="3.40.50.2300">
    <property type="match status" value="2"/>
</dbReference>
<reference evidence="6 7" key="1">
    <citation type="submission" date="2021-05" db="EMBL/GenBank/DDBJ databases">
        <title>Description of Cellulomonas sp. DKR-3 sp. nov.</title>
        <authorList>
            <person name="Dahal R.H."/>
            <person name="Chaudhary D.K."/>
        </authorList>
    </citation>
    <scope>NUCLEOTIDE SEQUENCE [LARGE SCALE GENOMIC DNA]</scope>
    <source>
        <strain evidence="6 7">DKR-3</strain>
    </source>
</reference>
<dbReference type="EMBL" id="JAHBOH010000001">
    <property type="protein sequence ID" value="MBT0993986.1"/>
    <property type="molecule type" value="Genomic_DNA"/>
</dbReference>
<dbReference type="PANTHER" id="PTHR30146">
    <property type="entry name" value="LACI-RELATED TRANSCRIPTIONAL REPRESSOR"/>
    <property type="match status" value="1"/>
</dbReference>
<name>A0ABS5TXW2_9CELL</name>
<dbReference type="Proteomes" id="UP000722125">
    <property type="component" value="Unassembled WGS sequence"/>
</dbReference>
<evidence type="ECO:0000256" key="4">
    <source>
        <dbReference type="SAM" id="MobiDB-lite"/>
    </source>
</evidence>
<dbReference type="Pfam" id="PF13377">
    <property type="entry name" value="Peripla_BP_3"/>
    <property type="match status" value="1"/>
</dbReference>
<gene>
    <name evidence="6" type="ORF">KIN34_06765</name>
</gene>
<dbReference type="PROSITE" id="PS50932">
    <property type="entry name" value="HTH_LACI_2"/>
    <property type="match status" value="1"/>
</dbReference>
<sequence length="341" mass="35428">MVATLRDVARAAGVSPATASRALANPELVAPARRALVERAAHELGYRPNRAARELSSGRTGNLCLVVPDVANPFFAGLVKGVQARARELGYGVFVADADEDPHLEADLVAQLGAQADGTLLASPRMSDEDIARLSEDRPLVLVNRRHPGRSSVVVDHTDGMRQAVRHLHALGHRRIGFAGGPAGSWSDARRRDGLELAAHGLHRLEVVDLGHFPATAGGGTAAADVAAAAGVTAVLAHNDLVALALVDRLRSRGLSIPQDVSVVGHDDTVASLGSPRLTTVAVPLARLGRAAVDRLLDGAPPEPDVALPVELLVRASTAPAPASSGTAPRPPETADESETR</sequence>
<dbReference type="Pfam" id="PF00356">
    <property type="entry name" value="LacI"/>
    <property type="match status" value="1"/>
</dbReference>
<dbReference type="InterPro" id="IPR000843">
    <property type="entry name" value="HTH_LacI"/>
</dbReference>
<accession>A0ABS5TXW2</accession>
<keyword evidence="2" id="KW-0238">DNA-binding</keyword>
<protein>
    <submittedName>
        <fullName evidence="6">LacI family transcriptional regulator</fullName>
    </submittedName>
</protein>
<feature type="region of interest" description="Disordered" evidence="4">
    <location>
        <begin position="318"/>
        <end position="341"/>
    </location>
</feature>
<keyword evidence="3" id="KW-0804">Transcription</keyword>
<dbReference type="InterPro" id="IPR046335">
    <property type="entry name" value="LacI/GalR-like_sensor"/>
</dbReference>
<proteinExistence type="predicted"/>
<dbReference type="PROSITE" id="PS00356">
    <property type="entry name" value="HTH_LACI_1"/>
    <property type="match status" value="1"/>
</dbReference>
<evidence type="ECO:0000256" key="1">
    <source>
        <dbReference type="ARBA" id="ARBA00023015"/>
    </source>
</evidence>
<dbReference type="Gene3D" id="1.10.260.40">
    <property type="entry name" value="lambda repressor-like DNA-binding domains"/>
    <property type="match status" value="1"/>
</dbReference>
<dbReference type="SMART" id="SM00354">
    <property type="entry name" value="HTH_LACI"/>
    <property type="match status" value="1"/>
</dbReference>
<dbReference type="InterPro" id="IPR028082">
    <property type="entry name" value="Peripla_BP_I"/>
</dbReference>
<dbReference type="SUPFAM" id="SSF47413">
    <property type="entry name" value="lambda repressor-like DNA-binding domains"/>
    <property type="match status" value="1"/>
</dbReference>